<dbReference type="AlphaFoldDB" id="A0A9P1J1R2"/>
<protein>
    <recommendedName>
        <fullName evidence="2">F-box domain-containing protein</fullName>
    </recommendedName>
</protein>
<dbReference type="PROSITE" id="PS50181">
    <property type="entry name" value="FBOX"/>
    <property type="match status" value="1"/>
</dbReference>
<accession>A0A9P1J1R2</accession>
<evidence type="ECO:0000313" key="3">
    <source>
        <dbReference type="EMBL" id="CAI5455298.1"/>
    </source>
</evidence>
<sequence length="335" mass="39097">MEQEQEKNQEQEQIQQDGQEKNLEQEKLTLTTIPIPVLDEILKYSNTFDVCRLRGVSKPFKKYIDQMDKSKSRLYFSRFTIKNNIIETNRSFIPLYARKPGFDAYQEIKMPMFNNLQLDWFRPSNIIYEDSTIFESSKDLKLFLKKVKVIEILNLKLETEPNLREEQLNNVCTKLSSIEALHYFSYDGDNLTEQELEKVILSLKCRGRAFKVSLNHHLPCLKQSVLGAILENSKNAMTCIRIRDSLTFAPRDIRSTQTDPIKDISENDISVIVWFFENYQNSIKDKTVYMEQCERVVGTKIAEGVSSQFGQTINIDSGFNTFRLGKCYLHISYVD</sequence>
<proteinExistence type="predicted"/>
<keyword evidence="4" id="KW-1185">Reference proteome</keyword>
<dbReference type="SUPFAM" id="SSF81383">
    <property type="entry name" value="F-box domain"/>
    <property type="match status" value="1"/>
</dbReference>
<feature type="region of interest" description="Disordered" evidence="1">
    <location>
        <begin position="1"/>
        <end position="22"/>
    </location>
</feature>
<evidence type="ECO:0000313" key="4">
    <source>
        <dbReference type="Proteomes" id="UP001152747"/>
    </source>
</evidence>
<dbReference type="InterPro" id="IPR036047">
    <property type="entry name" value="F-box-like_dom_sf"/>
</dbReference>
<evidence type="ECO:0000259" key="2">
    <source>
        <dbReference type="PROSITE" id="PS50181"/>
    </source>
</evidence>
<feature type="compositionally biased region" description="Basic and acidic residues" evidence="1">
    <location>
        <begin position="1"/>
        <end position="10"/>
    </location>
</feature>
<dbReference type="Proteomes" id="UP001152747">
    <property type="component" value="Unassembled WGS sequence"/>
</dbReference>
<dbReference type="InterPro" id="IPR001810">
    <property type="entry name" value="F-box_dom"/>
</dbReference>
<dbReference type="SMART" id="SM00256">
    <property type="entry name" value="FBOX"/>
    <property type="match status" value="1"/>
</dbReference>
<feature type="domain" description="F-box" evidence="2">
    <location>
        <begin position="27"/>
        <end position="74"/>
    </location>
</feature>
<organism evidence="3 4">
    <name type="scientific">Caenorhabditis angaria</name>
    <dbReference type="NCBI Taxonomy" id="860376"/>
    <lineage>
        <taxon>Eukaryota</taxon>
        <taxon>Metazoa</taxon>
        <taxon>Ecdysozoa</taxon>
        <taxon>Nematoda</taxon>
        <taxon>Chromadorea</taxon>
        <taxon>Rhabditida</taxon>
        <taxon>Rhabditina</taxon>
        <taxon>Rhabditomorpha</taxon>
        <taxon>Rhabditoidea</taxon>
        <taxon>Rhabditidae</taxon>
        <taxon>Peloderinae</taxon>
        <taxon>Caenorhabditis</taxon>
    </lineage>
</organism>
<dbReference type="Pfam" id="PF00646">
    <property type="entry name" value="F-box"/>
    <property type="match status" value="1"/>
</dbReference>
<gene>
    <name evidence="3" type="ORF">CAMP_LOCUS17935</name>
</gene>
<dbReference type="EMBL" id="CANHGI010000006">
    <property type="protein sequence ID" value="CAI5455298.1"/>
    <property type="molecule type" value="Genomic_DNA"/>
</dbReference>
<evidence type="ECO:0000256" key="1">
    <source>
        <dbReference type="SAM" id="MobiDB-lite"/>
    </source>
</evidence>
<name>A0A9P1J1R2_9PELO</name>
<comment type="caution">
    <text evidence="3">The sequence shown here is derived from an EMBL/GenBank/DDBJ whole genome shotgun (WGS) entry which is preliminary data.</text>
</comment>
<reference evidence="3" key="1">
    <citation type="submission" date="2022-11" db="EMBL/GenBank/DDBJ databases">
        <authorList>
            <person name="Kikuchi T."/>
        </authorList>
    </citation>
    <scope>NUCLEOTIDE SEQUENCE</scope>
    <source>
        <strain evidence="3">PS1010</strain>
    </source>
</reference>